<evidence type="ECO:0000313" key="10">
    <source>
        <dbReference type="EMBL" id="RZD18651.1"/>
    </source>
</evidence>
<evidence type="ECO:0008006" key="12">
    <source>
        <dbReference type="Google" id="ProtNLM"/>
    </source>
</evidence>
<accession>A0A519BN08</accession>
<comment type="caution">
    <text evidence="10">The sequence shown here is derived from an EMBL/GenBank/DDBJ whole genome shotgun (WGS) entry which is preliminary data.</text>
</comment>
<gene>
    <name evidence="10" type="ORF">EVG15_04520</name>
</gene>
<dbReference type="GO" id="GO:0015562">
    <property type="term" value="F:efflux transmembrane transporter activity"/>
    <property type="evidence" value="ECO:0007669"/>
    <property type="project" value="InterPro"/>
</dbReference>
<evidence type="ECO:0000256" key="3">
    <source>
        <dbReference type="ARBA" id="ARBA00022448"/>
    </source>
</evidence>
<feature type="region of interest" description="Disordered" evidence="8">
    <location>
        <begin position="100"/>
        <end position="182"/>
    </location>
</feature>
<evidence type="ECO:0000256" key="7">
    <source>
        <dbReference type="ARBA" id="ARBA00023237"/>
    </source>
</evidence>
<evidence type="ECO:0000256" key="5">
    <source>
        <dbReference type="ARBA" id="ARBA00022692"/>
    </source>
</evidence>
<dbReference type="SUPFAM" id="SSF56954">
    <property type="entry name" value="Outer membrane efflux proteins (OEP)"/>
    <property type="match status" value="1"/>
</dbReference>
<dbReference type="AlphaFoldDB" id="A0A519BN08"/>
<evidence type="ECO:0000256" key="2">
    <source>
        <dbReference type="ARBA" id="ARBA00007613"/>
    </source>
</evidence>
<keyword evidence="5 9" id="KW-0812">Transmembrane</keyword>
<evidence type="ECO:0000313" key="11">
    <source>
        <dbReference type="Proteomes" id="UP000319296"/>
    </source>
</evidence>
<keyword evidence="6 9" id="KW-0472">Membrane</keyword>
<comment type="subcellular location">
    <subcellularLocation>
        <location evidence="1">Cell outer membrane</location>
    </subcellularLocation>
</comment>
<feature type="transmembrane region" description="Helical" evidence="9">
    <location>
        <begin position="45"/>
        <end position="66"/>
    </location>
</feature>
<keyword evidence="9" id="KW-1133">Transmembrane helix</keyword>
<dbReference type="GO" id="GO:0009279">
    <property type="term" value="C:cell outer membrane"/>
    <property type="evidence" value="ECO:0007669"/>
    <property type="project" value="UniProtKB-SubCell"/>
</dbReference>
<feature type="compositionally biased region" description="Low complexity" evidence="8">
    <location>
        <begin position="100"/>
        <end position="151"/>
    </location>
</feature>
<dbReference type="InterPro" id="IPR051906">
    <property type="entry name" value="TolC-like"/>
</dbReference>
<dbReference type="Proteomes" id="UP000319296">
    <property type="component" value="Unassembled WGS sequence"/>
</dbReference>
<dbReference type="InterPro" id="IPR010130">
    <property type="entry name" value="T1SS_OMP_TolC"/>
</dbReference>
<evidence type="ECO:0000256" key="8">
    <source>
        <dbReference type="SAM" id="MobiDB-lite"/>
    </source>
</evidence>
<keyword evidence="3" id="KW-0813">Transport</keyword>
<dbReference type="PANTHER" id="PTHR30026">
    <property type="entry name" value="OUTER MEMBRANE PROTEIN TOLC"/>
    <property type="match status" value="1"/>
</dbReference>
<evidence type="ECO:0000256" key="1">
    <source>
        <dbReference type="ARBA" id="ARBA00004442"/>
    </source>
</evidence>
<dbReference type="NCBIfam" id="TIGR01844">
    <property type="entry name" value="type_I_sec_TolC"/>
    <property type="match status" value="1"/>
</dbReference>
<keyword evidence="4" id="KW-1134">Transmembrane beta strand</keyword>
<sequence length="601" mass="67419">MFDNKLNSKYLNTEYLKQKYFNQSNQLNINQFNINKFIGRFSISLLNSFLFLLILFCFFFLLALNFNSAVYAINTSAKINSDINSSINANLYADSNTNNNSSSNVNYSSNHSNSNNSINSNNISSSSNNNNNGGNSNGSNINNSNSNSGNITKNTANVIPAKAGIQPSSNITKARKNKKNTSNLAPYPLNLIQAYKLAVKHDHAFKADIYGKRASDALGWEGLSVLLPHLNASGNVSRYDFIKPPPYYFSYTSRTEGVSLSQPIFSMKRFFEYSQYKTRASIGNAKFESQKQNLILTVAEVYLDVLAAQDYIKDLNSQKNAVHQELEQAKKLLSAGAGTKTDVYDARAKYYSVLSQIVGAKNGLENNYMKFKNVVGVSGKNLEPLKHNIPLSTPYPSNIKYWINIAKKHNPMLKYYKDNEGYYEDGVKKAISLHLPSVDFVAGYSATNTQEYIQTPPIKYYNVGFQINIPIFNGGYAFAKTAESENLVQRANQEYEKELHKNNRKVSQSFLGIKGDIVKIKMLKLAVKSARISLKGNKMGLTAGVKTMTDVLNAVQRLYDVRVKLLKAKYEYMISLLNLDFNAGVLSEYDLHKINKWLKNS</sequence>
<dbReference type="GO" id="GO:1990281">
    <property type="term" value="C:efflux pump complex"/>
    <property type="evidence" value="ECO:0007669"/>
    <property type="project" value="TreeGrafter"/>
</dbReference>
<evidence type="ECO:0000256" key="9">
    <source>
        <dbReference type="SAM" id="Phobius"/>
    </source>
</evidence>
<evidence type="ECO:0000256" key="6">
    <source>
        <dbReference type="ARBA" id="ARBA00023136"/>
    </source>
</evidence>
<organism evidence="10 11">
    <name type="scientific">Candidatus Acididesulfobacter diazotrophicus</name>
    <dbReference type="NCBI Taxonomy" id="2597226"/>
    <lineage>
        <taxon>Bacteria</taxon>
        <taxon>Deltaproteobacteria</taxon>
        <taxon>Candidatus Acidulodesulfobacterales</taxon>
        <taxon>Candidatus Acididesulfobacter</taxon>
    </lineage>
</organism>
<evidence type="ECO:0000256" key="4">
    <source>
        <dbReference type="ARBA" id="ARBA00022452"/>
    </source>
</evidence>
<comment type="similarity">
    <text evidence="2">Belongs to the outer membrane factor (OMF) (TC 1.B.17) family.</text>
</comment>
<keyword evidence="7" id="KW-0998">Cell outer membrane</keyword>
<dbReference type="Gene3D" id="1.20.1600.10">
    <property type="entry name" value="Outer membrane efflux proteins (OEP)"/>
    <property type="match status" value="1"/>
</dbReference>
<protein>
    <recommendedName>
        <fullName evidence="12">Type I secretion protein TolC</fullName>
    </recommendedName>
</protein>
<name>A0A519BN08_9DELT</name>
<dbReference type="InterPro" id="IPR003423">
    <property type="entry name" value="OMP_efflux"/>
</dbReference>
<dbReference type="GO" id="GO:0015288">
    <property type="term" value="F:porin activity"/>
    <property type="evidence" value="ECO:0007669"/>
    <property type="project" value="TreeGrafter"/>
</dbReference>
<dbReference type="Pfam" id="PF02321">
    <property type="entry name" value="OEP"/>
    <property type="match status" value="2"/>
</dbReference>
<proteinExistence type="inferred from homology"/>
<dbReference type="PANTHER" id="PTHR30026:SF20">
    <property type="entry name" value="OUTER MEMBRANE PROTEIN TOLC"/>
    <property type="match status" value="1"/>
</dbReference>
<reference evidence="10 11" key="1">
    <citation type="journal article" date="2019" name="ISME J.">
        <title>Insights into ecological role of a new deltaproteobacterial order Candidatus Acidulodesulfobacterales by metagenomics and metatranscriptomics.</title>
        <authorList>
            <person name="Tan S."/>
            <person name="Liu J."/>
            <person name="Fang Y."/>
            <person name="Hedlund B.P."/>
            <person name="Lian Z.H."/>
            <person name="Huang L.Y."/>
            <person name="Li J.T."/>
            <person name="Huang L.N."/>
            <person name="Li W.J."/>
            <person name="Jiang H.C."/>
            <person name="Dong H.L."/>
            <person name="Shu W.S."/>
        </authorList>
    </citation>
    <scope>NUCLEOTIDE SEQUENCE [LARGE SCALE GENOMIC DNA]</scope>
    <source>
        <strain evidence="10">AP1</strain>
    </source>
</reference>
<dbReference type="EMBL" id="SGBB01000006">
    <property type="protein sequence ID" value="RZD18651.1"/>
    <property type="molecule type" value="Genomic_DNA"/>
</dbReference>